<evidence type="ECO:0008006" key="4">
    <source>
        <dbReference type="Google" id="ProtNLM"/>
    </source>
</evidence>
<evidence type="ECO:0000256" key="1">
    <source>
        <dbReference type="SAM" id="Phobius"/>
    </source>
</evidence>
<organism evidence="2 3">
    <name type="scientific">Mycolicibacterium iranicum</name>
    <name type="common">Mycobacterium iranicum</name>
    <dbReference type="NCBI Taxonomy" id="912594"/>
    <lineage>
        <taxon>Bacteria</taxon>
        <taxon>Bacillati</taxon>
        <taxon>Actinomycetota</taxon>
        <taxon>Actinomycetes</taxon>
        <taxon>Mycobacteriales</taxon>
        <taxon>Mycobacteriaceae</taxon>
        <taxon>Mycolicibacterium</taxon>
    </lineage>
</organism>
<comment type="caution">
    <text evidence="2">The sequence shown here is derived from an EMBL/GenBank/DDBJ whole genome shotgun (WGS) entry which is preliminary data.</text>
</comment>
<name>A0ABT4HQT8_MYCIR</name>
<keyword evidence="3" id="KW-1185">Reference proteome</keyword>
<accession>A0ABT4HQT8</accession>
<keyword evidence="1" id="KW-0812">Transmembrane</keyword>
<keyword evidence="1" id="KW-1133">Transmembrane helix</keyword>
<evidence type="ECO:0000313" key="3">
    <source>
        <dbReference type="Proteomes" id="UP001084650"/>
    </source>
</evidence>
<feature type="transmembrane region" description="Helical" evidence="1">
    <location>
        <begin position="12"/>
        <end position="31"/>
    </location>
</feature>
<protein>
    <recommendedName>
        <fullName evidence="4">Transmembrane protein</fullName>
    </recommendedName>
</protein>
<evidence type="ECO:0000313" key="2">
    <source>
        <dbReference type="EMBL" id="MCZ0732390.1"/>
    </source>
</evidence>
<feature type="transmembrane region" description="Helical" evidence="1">
    <location>
        <begin position="37"/>
        <end position="57"/>
    </location>
</feature>
<gene>
    <name evidence="2" type="ORF">OY187_30515</name>
</gene>
<dbReference type="RefSeq" id="WP_268788097.1">
    <property type="nucleotide sequence ID" value="NZ_JAPQYE010000029.1"/>
</dbReference>
<reference evidence="2" key="1">
    <citation type="submission" date="2022-12" db="EMBL/GenBank/DDBJ databases">
        <title>Whole genome sequence of Mycolicibacterium iranicum strain SBH312.</title>
        <authorList>
            <person name="Jani J."/>
            <person name="Arifin Mustapha Z."/>
            <person name="Ahmed K."/>
            <person name="Kai Ling C."/>
        </authorList>
    </citation>
    <scope>NUCLEOTIDE SEQUENCE</scope>
    <source>
        <strain evidence="2">SBH312</strain>
    </source>
</reference>
<sequence length="67" mass="7282">MTRHPHRPPRRNPLITLTAVMAALVVLTIAIPSLWPAATTAVHLGIAVIAPIAAEIVRQLHDRTPRP</sequence>
<dbReference type="EMBL" id="JAPQYE010000029">
    <property type="protein sequence ID" value="MCZ0732390.1"/>
    <property type="molecule type" value="Genomic_DNA"/>
</dbReference>
<proteinExistence type="predicted"/>
<dbReference type="Proteomes" id="UP001084650">
    <property type="component" value="Unassembled WGS sequence"/>
</dbReference>
<keyword evidence="1" id="KW-0472">Membrane</keyword>